<name>A0A3Q7GTL2_SOLLC</name>
<sequence>MAVVSLSSSFSSPLFSSCARLLFSTPDQQPLESLQYGSIFSHQRQ</sequence>
<dbReference type="InParanoid" id="A0A3Q7GTL2"/>
<proteinExistence type="predicted"/>
<organism evidence="1">
    <name type="scientific">Solanum lycopersicum</name>
    <name type="common">Tomato</name>
    <name type="synonym">Lycopersicon esculentum</name>
    <dbReference type="NCBI Taxonomy" id="4081"/>
    <lineage>
        <taxon>Eukaryota</taxon>
        <taxon>Viridiplantae</taxon>
        <taxon>Streptophyta</taxon>
        <taxon>Embryophyta</taxon>
        <taxon>Tracheophyta</taxon>
        <taxon>Spermatophyta</taxon>
        <taxon>Magnoliopsida</taxon>
        <taxon>eudicotyledons</taxon>
        <taxon>Gunneridae</taxon>
        <taxon>Pentapetalae</taxon>
        <taxon>asterids</taxon>
        <taxon>lamiids</taxon>
        <taxon>Solanales</taxon>
        <taxon>Solanaceae</taxon>
        <taxon>Solanoideae</taxon>
        <taxon>Solaneae</taxon>
        <taxon>Solanum</taxon>
        <taxon>Solanum subgen. Lycopersicon</taxon>
    </lineage>
</organism>
<dbReference type="AlphaFoldDB" id="A0A3Q7GTL2"/>
<reference evidence="1" key="1">
    <citation type="journal article" date="2012" name="Nature">
        <title>The tomato genome sequence provides insights into fleshy fruit evolution.</title>
        <authorList>
            <consortium name="Tomato Genome Consortium"/>
        </authorList>
    </citation>
    <scope>NUCLEOTIDE SEQUENCE [LARGE SCALE GENOMIC DNA]</scope>
    <source>
        <strain evidence="1">cv. Heinz 1706</strain>
    </source>
</reference>
<keyword evidence="2" id="KW-1185">Reference proteome</keyword>
<dbReference type="EnsemblPlants" id="Solyc06g034080.3.1">
    <property type="protein sequence ID" value="Solyc06g034080.3.1.1"/>
    <property type="gene ID" value="Solyc06g034080.3"/>
</dbReference>
<evidence type="ECO:0000313" key="1">
    <source>
        <dbReference type="EnsemblPlants" id="Solyc06g034080.3.1.1"/>
    </source>
</evidence>
<reference evidence="1" key="2">
    <citation type="submission" date="2019-01" db="UniProtKB">
        <authorList>
            <consortium name="EnsemblPlants"/>
        </authorList>
    </citation>
    <scope>IDENTIFICATION</scope>
    <source>
        <strain evidence="1">cv. Heinz 1706</strain>
    </source>
</reference>
<dbReference type="Gramene" id="Solyc06g034080.3.1">
    <property type="protein sequence ID" value="Solyc06g034080.3.1.1"/>
    <property type="gene ID" value="Solyc06g034080.3"/>
</dbReference>
<accession>A0A3Q7GTL2</accession>
<protein>
    <submittedName>
        <fullName evidence="1">Uncharacterized protein</fullName>
    </submittedName>
</protein>
<evidence type="ECO:0000313" key="2">
    <source>
        <dbReference type="Proteomes" id="UP000004994"/>
    </source>
</evidence>
<dbReference type="Proteomes" id="UP000004994">
    <property type="component" value="Chromosome 6"/>
</dbReference>